<dbReference type="AlphaFoldDB" id="A0A438HDQ9"/>
<proteinExistence type="predicted"/>
<evidence type="ECO:0000313" key="2">
    <source>
        <dbReference type="Proteomes" id="UP000288805"/>
    </source>
</evidence>
<reference evidence="1 2" key="1">
    <citation type="journal article" date="2018" name="PLoS Genet.">
        <title>Population sequencing reveals clonal diversity and ancestral inbreeding in the grapevine cultivar Chardonnay.</title>
        <authorList>
            <person name="Roach M.J."/>
            <person name="Johnson D.L."/>
            <person name="Bohlmann J."/>
            <person name="van Vuuren H.J."/>
            <person name="Jones S.J."/>
            <person name="Pretorius I.S."/>
            <person name="Schmidt S.A."/>
            <person name="Borneman A.R."/>
        </authorList>
    </citation>
    <scope>NUCLEOTIDE SEQUENCE [LARGE SCALE GENOMIC DNA]</scope>
    <source>
        <strain evidence="2">cv. Chardonnay</strain>
        <tissue evidence="1">Leaf</tissue>
    </source>
</reference>
<dbReference type="Proteomes" id="UP000288805">
    <property type="component" value="Unassembled WGS sequence"/>
</dbReference>
<comment type="caution">
    <text evidence="1">The sequence shown here is derived from an EMBL/GenBank/DDBJ whole genome shotgun (WGS) entry which is preliminary data.</text>
</comment>
<protein>
    <submittedName>
        <fullName evidence="1">Uncharacterized protein</fullName>
    </submittedName>
</protein>
<sequence>MSKFCSSTIRSSIKLVVLHQGHGFGCVIFPTQKYWILNKLSGDFLLTLEGKLFWHDIDAGYICSSQSMIELHDNGDMKEVLNLLTVSELREISSAVMKVCIFFLKMYHFL</sequence>
<accession>A0A438HDQ9</accession>
<gene>
    <name evidence="1" type="ORF">CK203_047108</name>
</gene>
<name>A0A438HDQ9_VITVI</name>
<dbReference type="EMBL" id="QGNW01000238">
    <property type="protein sequence ID" value="RVW82596.1"/>
    <property type="molecule type" value="Genomic_DNA"/>
</dbReference>
<evidence type="ECO:0000313" key="1">
    <source>
        <dbReference type="EMBL" id="RVW82596.1"/>
    </source>
</evidence>
<organism evidence="1 2">
    <name type="scientific">Vitis vinifera</name>
    <name type="common">Grape</name>
    <dbReference type="NCBI Taxonomy" id="29760"/>
    <lineage>
        <taxon>Eukaryota</taxon>
        <taxon>Viridiplantae</taxon>
        <taxon>Streptophyta</taxon>
        <taxon>Embryophyta</taxon>
        <taxon>Tracheophyta</taxon>
        <taxon>Spermatophyta</taxon>
        <taxon>Magnoliopsida</taxon>
        <taxon>eudicotyledons</taxon>
        <taxon>Gunneridae</taxon>
        <taxon>Pentapetalae</taxon>
        <taxon>rosids</taxon>
        <taxon>Vitales</taxon>
        <taxon>Vitaceae</taxon>
        <taxon>Viteae</taxon>
        <taxon>Vitis</taxon>
    </lineage>
</organism>